<dbReference type="SUPFAM" id="SSF53822">
    <property type="entry name" value="Periplasmic binding protein-like I"/>
    <property type="match status" value="1"/>
</dbReference>
<dbReference type="SMART" id="SM00354">
    <property type="entry name" value="HTH_LACI"/>
    <property type="match status" value="1"/>
</dbReference>
<reference evidence="5 6" key="1">
    <citation type="submission" date="2021-01" db="EMBL/GenBank/DDBJ databases">
        <title>Genome public.</title>
        <authorList>
            <person name="Liu C."/>
            <person name="Sun Q."/>
        </authorList>
    </citation>
    <scope>NUCLEOTIDE SEQUENCE [LARGE SCALE GENOMIC DNA]</scope>
    <source>
        <strain evidence="5 6">JC656</strain>
    </source>
</reference>
<gene>
    <name evidence="5" type="ORF">JJE72_00560</name>
</gene>
<dbReference type="Gene3D" id="3.40.50.2300">
    <property type="match status" value="2"/>
</dbReference>
<evidence type="ECO:0000259" key="4">
    <source>
        <dbReference type="PROSITE" id="PS50932"/>
    </source>
</evidence>
<feature type="domain" description="HTH lacI-type" evidence="4">
    <location>
        <begin position="1"/>
        <end position="46"/>
    </location>
</feature>
<evidence type="ECO:0000313" key="5">
    <source>
        <dbReference type="EMBL" id="MBL0703995.1"/>
    </source>
</evidence>
<dbReference type="InterPro" id="IPR000843">
    <property type="entry name" value="HTH_LacI"/>
</dbReference>
<comment type="caution">
    <text evidence="5">The sequence shown here is derived from an EMBL/GenBank/DDBJ whole genome shotgun (WGS) entry which is preliminary data.</text>
</comment>
<name>A0ABS1JXB4_9MICC</name>
<keyword evidence="6" id="KW-1185">Reference proteome</keyword>
<dbReference type="Gene3D" id="1.10.260.40">
    <property type="entry name" value="lambda repressor-like DNA-binding domains"/>
    <property type="match status" value="1"/>
</dbReference>
<dbReference type="EMBL" id="JAERRC010000002">
    <property type="protein sequence ID" value="MBL0703995.1"/>
    <property type="molecule type" value="Genomic_DNA"/>
</dbReference>
<dbReference type="InterPro" id="IPR010982">
    <property type="entry name" value="Lambda_DNA-bd_dom_sf"/>
</dbReference>
<dbReference type="PANTHER" id="PTHR30146">
    <property type="entry name" value="LACI-RELATED TRANSCRIPTIONAL REPRESSOR"/>
    <property type="match status" value="1"/>
</dbReference>
<proteinExistence type="predicted"/>
<accession>A0ABS1JXB4</accession>
<dbReference type="InterPro" id="IPR028082">
    <property type="entry name" value="Peripla_BP_I"/>
</dbReference>
<evidence type="ECO:0000256" key="2">
    <source>
        <dbReference type="ARBA" id="ARBA00023125"/>
    </source>
</evidence>
<dbReference type="SUPFAM" id="SSF47413">
    <property type="entry name" value="lambda repressor-like DNA-binding domains"/>
    <property type="match status" value="1"/>
</dbReference>
<keyword evidence="1" id="KW-0805">Transcription regulation</keyword>
<evidence type="ECO:0000256" key="1">
    <source>
        <dbReference type="ARBA" id="ARBA00023015"/>
    </source>
</evidence>
<dbReference type="CDD" id="cd01392">
    <property type="entry name" value="HTH_LacI"/>
    <property type="match status" value="1"/>
</dbReference>
<dbReference type="PANTHER" id="PTHR30146:SF109">
    <property type="entry name" value="HTH-TYPE TRANSCRIPTIONAL REGULATOR GALS"/>
    <property type="match status" value="1"/>
</dbReference>
<keyword evidence="3" id="KW-0804">Transcription</keyword>
<sequence length="330" mass="34828">MSVGAVSRALSADKTLSIREETRERILGAAKMLNYSPNHAARSLRMSSTGLIGLAVHDVSNPLYSDIVAGAQTAAIEAGYVLTLTDADVLATDEEVFRRLVASKAIDGILLQTVDNSADSIIAKTAKTLPVVMVNAESPNPEVGSVTVDDHQAALLATNHLLELGHRKVAYLTIDEHEDRAARRLGGWRDAMIDAGLVPQARWIVNGGHSSEGGMRAMEAIISTPEMPTAVVAANSLIALGAMKACQAAGLQVPDQVSIVGIHDFPTAAYLNPGLTVVSLPLRQLGERAVQLLLDQREGKRPVHEKLSAPAAEVIARGSTGPCPGSTHLR</sequence>
<dbReference type="GO" id="GO:0003677">
    <property type="term" value="F:DNA binding"/>
    <property type="evidence" value="ECO:0007669"/>
    <property type="project" value="UniProtKB-KW"/>
</dbReference>
<dbReference type="CDD" id="cd06267">
    <property type="entry name" value="PBP1_LacI_sugar_binding-like"/>
    <property type="match status" value="1"/>
</dbReference>
<dbReference type="PROSITE" id="PS50932">
    <property type="entry name" value="HTH_LACI_2"/>
    <property type="match status" value="1"/>
</dbReference>
<evidence type="ECO:0000313" key="6">
    <source>
        <dbReference type="Proteomes" id="UP000639051"/>
    </source>
</evidence>
<organism evidence="5 6">
    <name type="scientific">Sinomonas cellulolyticus</name>
    <dbReference type="NCBI Taxonomy" id="2801916"/>
    <lineage>
        <taxon>Bacteria</taxon>
        <taxon>Bacillati</taxon>
        <taxon>Actinomycetota</taxon>
        <taxon>Actinomycetes</taxon>
        <taxon>Micrococcales</taxon>
        <taxon>Micrococcaceae</taxon>
        <taxon>Sinomonas</taxon>
    </lineage>
</organism>
<dbReference type="Proteomes" id="UP000639051">
    <property type="component" value="Unassembled WGS sequence"/>
</dbReference>
<keyword evidence="2 5" id="KW-0238">DNA-binding</keyword>
<protein>
    <submittedName>
        <fullName evidence="5">LacI family DNA-binding transcriptional regulator</fullName>
    </submittedName>
</protein>
<dbReference type="Pfam" id="PF00532">
    <property type="entry name" value="Peripla_BP_1"/>
    <property type="match status" value="1"/>
</dbReference>
<dbReference type="InterPro" id="IPR001761">
    <property type="entry name" value="Peripla_BP/Lac1_sug-bd_dom"/>
</dbReference>
<evidence type="ECO:0000256" key="3">
    <source>
        <dbReference type="ARBA" id="ARBA00023163"/>
    </source>
</evidence>